<comment type="subcellular location">
    <subcellularLocation>
        <location evidence="1">Membrane</location>
        <topology evidence="1">Multi-pass membrane protein</topology>
    </subcellularLocation>
</comment>
<dbReference type="SUPFAM" id="SSF81321">
    <property type="entry name" value="Family A G protein-coupled receptor-like"/>
    <property type="match status" value="1"/>
</dbReference>
<sequence length="107" mass="12651">ILFCVLQLCGEADPSLLEWSGLPYLYFGLHWLAMSHSCYNPLIYCWLNARFRSAFCVVLRKIWCKPRGEAQQPPEQLLNRMNTCTTYISMRRPKHRDKPSSYLEHQI</sequence>
<keyword evidence="6" id="KW-1185">Reference proteome</keyword>
<dbReference type="PANTHER" id="PTHR24238">
    <property type="entry name" value="G-PROTEIN COUPLED RECEPTOR"/>
    <property type="match status" value="1"/>
</dbReference>
<name>A0ABD0Y432_9HEMI</name>
<gene>
    <name evidence="5" type="ORF">AAG570_003379</name>
</gene>
<dbReference type="EMBL" id="JBFDAA010000014">
    <property type="protein sequence ID" value="KAL1121971.1"/>
    <property type="molecule type" value="Genomic_DNA"/>
</dbReference>
<dbReference type="AlphaFoldDB" id="A0ABD0Y432"/>
<dbReference type="PANTHER" id="PTHR24238:SF73">
    <property type="entry name" value="RYAMIDE RECEPTOR"/>
    <property type="match status" value="1"/>
</dbReference>
<evidence type="ECO:0000256" key="2">
    <source>
        <dbReference type="ARBA" id="ARBA00023040"/>
    </source>
</evidence>
<proteinExistence type="predicted"/>
<dbReference type="Gene3D" id="1.20.1070.10">
    <property type="entry name" value="Rhodopsin 7-helix transmembrane proteins"/>
    <property type="match status" value="1"/>
</dbReference>
<evidence type="ECO:0000256" key="4">
    <source>
        <dbReference type="ARBA" id="ARBA00023224"/>
    </source>
</evidence>
<evidence type="ECO:0000313" key="5">
    <source>
        <dbReference type="EMBL" id="KAL1121971.1"/>
    </source>
</evidence>
<evidence type="ECO:0000256" key="3">
    <source>
        <dbReference type="ARBA" id="ARBA00023170"/>
    </source>
</evidence>
<dbReference type="GO" id="GO:0004930">
    <property type="term" value="F:G protein-coupled receptor activity"/>
    <property type="evidence" value="ECO:0007669"/>
    <property type="project" value="UniProtKB-KW"/>
</dbReference>
<keyword evidence="3" id="KW-0675">Receptor</keyword>
<dbReference type="GO" id="GO:0016020">
    <property type="term" value="C:membrane"/>
    <property type="evidence" value="ECO:0007669"/>
    <property type="project" value="UniProtKB-SubCell"/>
</dbReference>
<evidence type="ECO:0000313" key="6">
    <source>
        <dbReference type="Proteomes" id="UP001558652"/>
    </source>
</evidence>
<protein>
    <submittedName>
        <fullName evidence="5">Uncharacterized protein</fullName>
    </submittedName>
</protein>
<comment type="caution">
    <text evidence="5">The sequence shown here is derived from an EMBL/GenBank/DDBJ whole genome shotgun (WGS) entry which is preliminary data.</text>
</comment>
<keyword evidence="2" id="KW-0297">G-protein coupled receptor</keyword>
<accession>A0ABD0Y432</accession>
<dbReference type="Proteomes" id="UP001558652">
    <property type="component" value="Unassembled WGS sequence"/>
</dbReference>
<keyword evidence="4" id="KW-0807">Transducer</keyword>
<organism evidence="5 6">
    <name type="scientific">Ranatra chinensis</name>
    <dbReference type="NCBI Taxonomy" id="642074"/>
    <lineage>
        <taxon>Eukaryota</taxon>
        <taxon>Metazoa</taxon>
        <taxon>Ecdysozoa</taxon>
        <taxon>Arthropoda</taxon>
        <taxon>Hexapoda</taxon>
        <taxon>Insecta</taxon>
        <taxon>Pterygota</taxon>
        <taxon>Neoptera</taxon>
        <taxon>Paraneoptera</taxon>
        <taxon>Hemiptera</taxon>
        <taxon>Heteroptera</taxon>
        <taxon>Panheteroptera</taxon>
        <taxon>Nepomorpha</taxon>
        <taxon>Nepidae</taxon>
        <taxon>Ranatrinae</taxon>
        <taxon>Ranatra</taxon>
    </lineage>
</organism>
<reference evidence="5 6" key="1">
    <citation type="submission" date="2024-07" db="EMBL/GenBank/DDBJ databases">
        <title>Chromosome-level genome assembly of the water stick insect Ranatra chinensis (Heteroptera: Nepidae).</title>
        <authorList>
            <person name="Liu X."/>
        </authorList>
    </citation>
    <scope>NUCLEOTIDE SEQUENCE [LARGE SCALE GENOMIC DNA]</scope>
    <source>
        <strain evidence="5">Cailab_2021Rc</strain>
        <tissue evidence="5">Muscle</tissue>
    </source>
</reference>
<evidence type="ECO:0000256" key="1">
    <source>
        <dbReference type="ARBA" id="ARBA00004141"/>
    </source>
</evidence>
<feature type="non-terminal residue" evidence="5">
    <location>
        <position position="1"/>
    </location>
</feature>